<protein>
    <submittedName>
        <fullName evidence="1">Uncharacterized protein</fullName>
    </submittedName>
</protein>
<evidence type="ECO:0000313" key="1">
    <source>
        <dbReference type="EMBL" id="KAL2746868.1"/>
    </source>
</evidence>
<gene>
    <name evidence="1" type="ORF">V1477_005238</name>
</gene>
<keyword evidence="2" id="KW-1185">Reference proteome</keyword>
<name>A0ABD2CRR5_VESMC</name>
<evidence type="ECO:0000313" key="2">
    <source>
        <dbReference type="Proteomes" id="UP001607303"/>
    </source>
</evidence>
<dbReference type="AlphaFoldDB" id="A0ABD2CRR5"/>
<organism evidence="1 2">
    <name type="scientific">Vespula maculifrons</name>
    <name type="common">Eastern yellow jacket</name>
    <name type="synonym">Wasp</name>
    <dbReference type="NCBI Taxonomy" id="7453"/>
    <lineage>
        <taxon>Eukaryota</taxon>
        <taxon>Metazoa</taxon>
        <taxon>Ecdysozoa</taxon>
        <taxon>Arthropoda</taxon>
        <taxon>Hexapoda</taxon>
        <taxon>Insecta</taxon>
        <taxon>Pterygota</taxon>
        <taxon>Neoptera</taxon>
        <taxon>Endopterygota</taxon>
        <taxon>Hymenoptera</taxon>
        <taxon>Apocrita</taxon>
        <taxon>Aculeata</taxon>
        <taxon>Vespoidea</taxon>
        <taxon>Vespidae</taxon>
        <taxon>Vespinae</taxon>
        <taxon>Vespula</taxon>
    </lineage>
</organism>
<sequence>MTKVLYERSQISLNFFNFKLNLISIDECQQCEIQLRTYQHIHNESKEGMGSSSNPKDKLVLILKSIYRKSYKKTNMSRVFFMIINELSTVKLGLRYRTFDRALTSTYRNQCRHINRRYRGIVLLLNNNYT</sequence>
<reference evidence="1 2" key="1">
    <citation type="journal article" date="2024" name="Ann. Entomol. Soc. Am.">
        <title>Genomic analyses of the southern and eastern yellowjacket wasps (Hymenoptera: Vespidae) reveal evolutionary signatures of social life.</title>
        <authorList>
            <person name="Catto M.A."/>
            <person name="Caine P.B."/>
            <person name="Orr S.E."/>
            <person name="Hunt B.G."/>
            <person name="Goodisman M.A.D."/>
        </authorList>
    </citation>
    <scope>NUCLEOTIDE SEQUENCE [LARGE SCALE GENOMIC DNA]</scope>
    <source>
        <strain evidence="1">232</strain>
        <tissue evidence="1">Head and thorax</tissue>
    </source>
</reference>
<accession>A0ABD2CRR5</accession>
<proteinExistence type="predicted"/>
<dbReference type="EMBL" id="JAYRBN010000037">
    <property type="protein sequence ID" value="KAL2746868.1"/>
    <property type="molecule type" value="Genomic_DNA"/>
</dbReference>
<comment type="caution">
    <text evidence="1">The sequence shown here is derived from an EMBL/GenBank/DDBJ whole genome shotgun (WGS) entry which is preliminary data.</text>
</comment>
<dbReference type="Proteomes" id="UP001607303">
    <property type="component" value="Unassembled WGS sequence"/>
</dbReference>